<evidence type="ECO:0000256" key="3">
    <source>
        <dbReference type="ARBA" id="ARBA00022553"/>
    </source>
</evidence>
<evidence type="ECO:0000256" key="4">
    <source>
        <dbReference type="ARBA" id="ARBA00022679"/>
    </source>
</evidence>
<dbReference type="InterPro" id="IPR050736">
    <property type="entry name" value="Sensor_HK_Regulatory"/>
</dbReference>
<gene>
    <name evidence="10" type="primary">yycG_1</name>
    <name evidence="10" type="ORF">R28058_03271</name>
</gene>
<dbReference type="SUPFAM" id="SSF55874">
    <property type="entry name" value="ATPase domain of HSP90 chaperone/DNA topoisomerase II/histidine kinase"/>
    <property type="match status" value="1"/>
</dbReference>
<dbReference type="EC" id="2.7.13.3" evidence="2"/>
<dbReference type="PRINTS" id="PR00344">
    <property type="entry name" value="BCTRLSENSOR"/>
</dbReference>
<organism evidence="10 11">
    <name type="scientific">Paraclostridium sordellii</name>
    <name type="common">Clostridium sordellii</name>
    <dbReference type="NCBI Taxonomy" id="1505"/>
    <lineage>
        <taxon>Bacteria</taxon>
        <taxon>Bacillati</taxon>
        <taxon>Bacillota</taxon>
        <taxon>Clostridia</taxon>
        <taxon>Peptostreptococcales</taxon>
        <taxon>Peptostreptococcaceae</taxon>
        <taxon>Paraclostridium</taxon>
    </lineage>
</organism>
<keyword evidence="8" id="KW-0902">Two-component regulatory system</keyword>
<dbReference type="PANTHER" id="PTHR43711">
    <property type="entry name" value="TWO-COMPONENT HISTIDINE KINASE"/>
    <property type="match status" value="1"/>
</dbReference>
<comment type="catalytic activity">
    <reaction evidence="1">
        <text>ATP + protein L-histidine = ADP + protein N-phospho-L-histidine.</text>
        <dbReference type="EC" id="2.7.13.3"/>
    </reaction>
</comment>
<dbReference type="CDD" id="cd00082">
    <property type="entry name" value="HisKA"/>
    <property type="match status" value="1"/>
</dbReference>
<protein>
    <recommendedName>
        <fullName evidence="2">histidine kinase</fullName>
        <ecNumber evidence="2">2.7.13.3</ecNumber>
    </recommendedName>
</protein>
<accession>A0A0C7R351</accession>
<evidence type="ECO:0000313" key="10">
    <source>
        <dbReference type="EMBL" id="CEQ02594.1"/>
    </source>
</evidence>
<dbReference type="GO" id="GO:0005524">
    <property type="term" value="F:ATP binding"/>
    <property type="evidence" value="ECO:0007669"/>
    <property type="project" value="UniProtKB-KW"/>
</dbReference>
<feature type="domain" description="Histidine kinase" evidence="9">
    <location>
        <begin position="129"/>
        <end position="351"/>
    </location>
</feature>
<dbReference type="InterPro" id="IPR036097">
    <property type="entry name" value="HisK_dim/P_sf"/>
</dbReference>
<reference evidence="11" key="1">
    <citation type="submission" date="2015-01" db="EMBL/GenBank/DDBJ databases">
        <authorList>
            <person name="Aslett M.A."/>
            <person name="De Silva N."/>
        </authorList>
    </citation>
    <scope>NUCLEOTIDE SEQUENCE [LARGE SCALE GENOMIC DNA]</scope>
    <source>
        <strain evidence="11">R28058</strain>
    </source>
</reference>
<proteinExistence type="predicted"/>
<evidence type="ECO:0000256" key="6">
    <source>
        <dbReference type="ARBA" id="ARBA00022777"/>
    </source>
</evidence>
<dbReference type="GO" id="GO:0000155">
    <property type="term" value="F:phosphorelay sensor kinase activity"/>
    <property type="evidence" value="ECO:0007669"/>
    <property type="project" value="InterPro"/>
</dbReference>
<evidence type="ECO:0000256" key="8">
    <source>
        <dbReference type="ARBA" id="ARBA00023012"/>
    </source>
</evidence>
<evidence type="ECO:0000256" key="2">
    <source>
        <dbReference type="ARBA" id="ARBA00012438"/>
    </source>
</evidence>
<dbReference type="Pfam" id="PF02518">
    <property type="entry name" value="HATPase_c"/>
    <property type="match status" value="1"/>
</dbReference>
<keyword evidence="3" id="KW-0597">Phosphoprotein</keyword>
<evidence type="ECO:0000256" key="1">
    <source>
        <dbReference type="ARBA" id="ARBA00000085"/>
    </source>
</evidence>
<evidence type="ECO:0000256" key="5">
    <source>
        <dbReference type="ARBA" id="ARBA00022741"/>
    </source>
</evidence>
<keyword evidence="7" id="KW-0067">ATP-binding</keyword>
<name>A0A0C7R351_PARSO</name>
<keyword evidence="4 10" id="KW-0808">Transferase</keyword>
<dbReference type="InterPro" id="IPR003661">
    <property type="entry name" value="HisK_dim/P_dom"/>
</dbReference>
<sequence length="381" mass="44088">MKSKVLEMDMVEYLPIPYIFGELEKSIGGIEFFLIKGTNNVYTDKFNIEESEIIDKDISEVLELNNYEELLKCIKEEKIKKIEFREFNVGYELMPRKVSESEYIIWFIDITKELNYEESNKIKSEFFANLSHELRTPLNLIFSSLQILELKIKKINLKEEKSISKYLNMANQNTYRLLKLVNNIIDSNKITSGYFDYSPQNYDIINFIEGICQSVVDFAKQKNIDVIFDTYVEEKVVCFDLDKMERIILNILSNAIKFSKDGGLIKIDIRENNDNIEIKISDNGIGIPKNKLNSIFDRFKQVDGNTIRKGEGSGIGLYLVKCLVDMHGGSIFVDSEVGIGTIFNIQIPNKIIDECECNIIEKNLQSSYIEKIKVEFSDIYA</sequence>
<dbReference type="Gene3D" id="3.30.565.10">
    <property type="entry name" value="Histidine kinase-like ATPase, C-terminal domain"/>
    <property type="match status" value="1"/>
</dbReference>
<dbReference type="AlphaFoldDB" id="A0A0C7R351"/>
<dbReference type="SUPFAM" id="SSF47384">
    <property type="entry name" value="Homodimeric domain of signal transducing histidine kinase"/>
    <property type="match status" value="1"/>
</dbReference>
<dbReference type="Proteomes" id="UP000049127">
    <property type="component" value="Unassembled WGS sequence"/>
</dbReference>
<dbReference type="InterPro" id="IPR005467">
    <property type="entry name" value="His_kinase_dom"/>
</dbReference>
<dbReference type="SMART" id="SM00388">
    <property type="entry name" value="HisKA"/>
    <property type="match status" value="1"/>
</dbReference>
<dbReference type="Pfam" id="PF00512">
    <property type="entry name" value="HisKA"/>
    <property type="match status" value="1"/>
</dbReference>
<dbReference type="InterPro" id="IPR036890">
    <property type="entry name" value="HATPase_C_sf"/>
</dbReference>
<dbReference type="SMART" id="SM00387">
    <property type="entry name" value="HATPase_c"/>
    <property type="match status" value="1"/>
</dbReference>
<dbReference type="InterPro" id="IPR003594">
    <property type="entry name" value="HATPase_dom"/>
</dbReference>
<dbReference type="OrthoDB" id="9813394at2"/>
<dbReference type="Gene3D" id="1.10.287.130">
    <property type="match status" value="1"/>
</dbReference>
<keyword evidence="6 10" id="KW-0418">Kinase</keyword>
<dbReference type="RefSeq" id="WP_055341282.1">
    <property type="nucleotide sequence ID" value="NZ_CEKZ01000003.1"/>
</dbReference>
<evidence type="ECO:0000313" key="11">
    <source>
        <dbReference type="Proteomes" id="UP000049127"/>
    </source>
</evidence>
<dbReference type="EMBL" id="CEKZ01000003">
    <property type="protein sequence ID" value="CEQ02594.1"/>
    <property type="molecule type" value="Genomic_DNA"/>
</dbReference>
<evidence type="ECO:0000259" key="9">
    <source>
        <dbReference type="PROSITE" id="PS50109"/>
    </source>
</evidence>
<dbReference type="FunFam" id="3.30.565.10:FF:000037">
    <property type="entry name" value="Hybrid sensor histidine kinase/response regulator"/>
    <property type="match status" value="1"/>
</dbReference>
<evidence type="ECO:0000256" key="7">
    <source>
        <dbReference type="ARBA" id="ARBA00022840"/>
    </source>
</evidence>
<dbReference type="InterPro" id="IPR004358">
    <property type="entry name" value="Sig_transdc_His_kin-like_C"/>
</dbReference>
<dbReference type="PROSITE" id="PS50109">
    <property type="entry name" value="HIS_KIN"/>
    <property type="match status" value="1"/>
</dbReference>
<keyword evidence="5" id="KW-0547">Nucleotide-binding</keyword>
<dbReference type="PANTHER" id="PTHR43711:SF26">
    <property type="entry name" value="SENSOR HISTIDINE KINASE RCSC"/>
    <property type="match status" value="1"/>
</dbReference>